<accession>A0A2P7QYD1</accession>
<dbReference type="Gene3D" id="3.40.50.1820">
    <property type="entry name" value="alpha/beta hydrolase"/>
    <property type="match status" value="1"/>
</dbReference>
<dbReference type="OrthoDB" id="9775851at2"/>
<evidence type="ECO:0000256" key="2">
    <source>
        <dbReference type="ARBA" id="ARBA00022801"/>
    </source>
</evidence>
<dbReference type="InterPro" id="IPR019819">
    <property type="entry name" value="Carboxylesterase_B_CS"/>
</dbReference>
<comment type="similarity">
    <text evidence="1 3">Belongs to the type-B carboxylesterase/lipase family.</text>
</comment>
<dbReference type="InterPro" id="IPR019826">
    <property type="entry name" value="Carboxylesterase_B_AS"/>
</dbReference>
<dbReference type="EMBL" id="PXYI01000001">
    <property type="protein sequence ID" value="PSJ42974.1"/>
    <property type="molecule type" value="Genomic_DNA"/>
</dbReference>
<keyword evidence="3" id="KW-0732">Signal</keyword>
<dbReference type="AlphaFoldDB" id="A0A2P7QYD1"/>
<dbReference type="PROSITE" id="PS00122">
    <property type="entry name" value="CARBOXYLESTERASE_B_1"/>
    <property type="match status" value="1"/>
</dbReference>
<feature type="chain" id="PRO_5015023087" description="Carboxylic ester hydrolase" evidence="3">
    <location>
        <begin position="27"/>
        <end position="517"/>
    </location>
</feature>
<sequence>MIDRRTLVGAGALLGAAALVPGAAGAAARAPVVTTSLGRVRGRRESGVSVFRGIRYGTAERFKAPVAPVSSRDIVDAAAFGPSAPQRGDRYRPTSEDCLFLNVWTPEAKAGGKRPVLVYFHGGAYSTGSVADPLNDGRHLAARGDAVVVTVNHRLNALGYLYLARLDARFPDSGNLGQLDLVLALQWIRDNIGAFGGDSGRVLVFGQSGGGAKIATLMGMPAAEGLFHRAITMSGQQVTASGPLNATARARAYLEALKIGPADLPTIPVERLVEGLTATDPIIGGSVYFGPVLDMKWLTRHPFWPDAHPQSNAIPMMLGNTRDETRAFIDPKGPKLAGLDWSNLAERMVPELRMDLHPEWIVAQYRTRFPDWSPERIFYAATTAGRSWPGQVIEADARAAAGTPTWVYQVDYQSPVEPWRGAPHTMDIPLSFGTLDAEGSITGTGVDARALSGRVMDAFLAFARSGDPNHPGMPAWPHYRIPGRATMLFDVQTRAIDDPRKWERELFARVPYIQPGT</sequence>
<evidence type="ECO:0000256" key="1">
    <source>
        <dbReference type="ARBA" id="ARBA00005964"/>
    </source>
</evidence>
<evidence type="ECO:0000256" key="3">
    <source>
        <dbReference type="RuleBase" id="RU361235"/>
    </source>
</evidence>
<dbReference type="PROSITE" id="PS00941">
    <property type="entry name" value="CARBOXYLESTERASE_B_2"/>
    <property type="match status" value="1"/>
</dbReference>
<dbReference type="InterPro" id="IPR029058">
    <property type="entry name" value="AB_hydrolase_fold"/>
</dbReference>
<proteinExistence type="inferred from homology"/>
<gene>
    <name evidence="5" type="ORF">C7I55_00735</name>
</gene>
<dbReference type="SUPFAM" id="SSF53474">
    <property type="entry name" value="alpha/beta-Hydrolases"/>
    <property type="match status" value="1"/>
</dbReference>
<name>A0A2P7QYD1_9SPHN</name>
<dbReference type="InterPro" id="IPR002018">
    <property type="entry name" value="CarbesteraseB"/>
</dbReference>
<evidence type="ECO:0000313" key="6">
    <source>
        <dbReference type="Proteomes" id="UP000241167"/>
    </source>
</evidence>
<dbReference type="InterPro" id="IPR050309">
    <property type="entry name" value="Type-B_Carboxylest/Lipase"/>
</dbReference>
<keyword evidence="6" id="KW-1185">Reference proteome</keyword>
<protein>
    <recommendedName>
        <fullName evidence="3">Carboxylic ester hydrolase</fullName>
        <ecNumber evidence="3">3.1.1.-</ecNumber>
    </recommendedName>
</protein>
<dbReference type="Proteomes" id="UP000241167">
    <property type="component" value="Unassembled WGS sequence"/>
</dbReference>
<dbReference type="GO" id="GO:0016787">
    <property type="term" value="F:hydrolase activity"/>
    <property type="evidence" value="ECO:0007669"/>
    <property type="project" value="UniProtKB-KW"/>
</dbReference>
<dbReference type="Pfam" id="PF00135">
    <property type="entry name" value="COesterase"/>
    <property type="match status" value="1"/>
</dbReference>
<feature type="domain" description="Carboxylesterase type B" evidence="4">
    <location>
        <begin position="30"/>
        <end position="482"/>
    </location>
</feature>
<keyword evidence="2 3" id="KW-0378">Hydrolase</keyword>
<dbReference type="RefSeq" id="WP_106510994.1">
    <property type="nucleotide sequence ID" value="NZ_PXYI01000001.1"/>
</dbReference>
<feature type="signal peptide" evidence="3">
    <location>
        <begin position="1"/>
        <end position="26"/>
    </location>
</feature>
<dbReference type="PROSITE" id="PS51318">
    <property type="entry name" value="TAT"/>
    <property type="match status" value="1"/>
</dbReference>
<evidence type="ECO:0000313" key="5">
    <source>
        <dbReference type="EMBL" id="PSJ42974.1"/>
    </source>
</evidence>
<dbReference type="EC" id="3.1.1.-" evidence="3"/>
<reference evidence="5 6" key="1">
    <citation type="submission" date="2018-03" db="EMBL/GenBank/DDBJ databases">
        <title>The draft genome of Sphingosinicella sp. GL-C-18.</title>
        <authorList>
            <person name="Liu L."/>
            <person name="Li L."/>
            <person name="Liang L."/>
            <person name="Zhang X."/>
            <person name="Wang T."/>
        </authorList>
    </citation>
    <scope>NUCLEOTIDE SEQUENCE [LARGE SCALE GENOMIC DNA]</scope>
    <source>
        <strain evidence="5 6">GL-C-18</strain>
    </source>
</reference>
<evidence type="ECO:0000259" key="4">
    <source>
        <dbReference type="Pfam" id="PF00135"/>
    </source>
</evidence>
<comment type="caution">
    <text evidence="5">The sequence shown here is derived from an EMBL/GenBank/DDBJ whole genome shotgun (WGS) entry which is preliminary data.</text>
</comment>
<dbReference type="PANTHER" id="PTHR11559">
    <property type="entry name" value="CARBOXYLESTERASE"/>
    <property type="match status" value="1"/>
</dbReference>
<organism evidence="5 6">
    <name type="scientific">Allosphingosinicella deserti</name>
    <dbReference type="NCBI Taxonomy" id="2116704"/>
    <lineage>
        <taxon>Bacteria</taxon>
        <taxon>Pseudomonadati</taxon>
        <taxon>Pseudomonadota</taxon>
        <taxon>Alphaproteobacteria</taxon>
        <taxon>Sphingomonadales</taxon>
        <taxon>Sphingomonadaceae</taxon>
        <taxon>Allosphingosinicella</taxon>
    </lineage>
</organism>
<dbReference type="InterPro" id="IPR006311">
    <property type="entry name" value="TAT_signal"/>
</dbReference>